<feature type="compositionally biased region" description="Polar residues" evidence="1">
    <location>
        <begin position="1"/>
        <end position="14"/>
    </location>
</feature>
<accession>A0AAD7SBN6</accession>
<sequence>MDNPADSSHVTGPNDQEYLHRQNPANHMDSTVTTATNTSVSEPTTSEGHDGLLTLLGVRLIKATTCMFLEDIVNELLRETCYGCEIDQSIQRHHTCLYEPEEFYFEDNIIDITKRQTFCKPSL</sequence>
<name>A0AAD7SBN6_9TELE</name>
<feature type="region of interest" description="Disordered" evidence="1">
    <location>
        <begin position="1"/>
        <end position="49"/>
    </location>
</feature>
<gene>
    <name evidence="2" type="ORF">AAFF_G00409760</name>
</gene>
<organism evidence="2 3">
    <name type="scientific">Aldrovandia affinis</name>
    <dbReference type="NCBI Taxonomy" id="143900"/>
    <lineage>
        <taxon>Eukaryota</taxon>
        <taxon>Metazoa</taxon>
        <taxon>Chordata</taxon>
        <taxon>Craniata</taxon>
        <taxon>Vertebrata</taxon>
        <taxon>Euteleostomi</taxon>
        <taxon>Actinopterygii</taxon>
        <taxon>Neopterygii</taxon>
        <taxon>Teleostei</taxon>
        <taxon>Notacanthiformes</taxon>
        <taxon>Halosauridae</taxon>
        <taxon>Aldrovandia</taxon>
    </lineage>
</organism>
<evidence type="ECO:0000313" key="3">
    <source>
        <dbReference type="Proteomes" id="UP001221898"/>
    </source>
</evidence>
<dbReference type="EMBL" id="JAINUG010000082">
    <property type="protein sequence ID" value="KAJ8399565.1"/>
    <property type="molecule type" value="Genomic_DNA"/>
</dbReference>
<reference evidence="2" key="1">
    <citation type="journal article" date="2023" name="Science">
        <title>Genome structures resolve the early diversification of teleost fishes.</title>
        <authorList>
            <person name="Parey E."/>
            <person name="Louis A."/>
            <person name="Montfort J."/>
            <person name="Bouchez O."/>
            <person name="Roques C."/>
            <person name="Iampietro C."/>
            <person name="Lluch J."/>
            <person name="Castinel A."/>
            <person name="Donnadieu C."/>
            <person name="Desvignes T."/>
            <person name="Floi Bucao C."/>
            <person name="Jouanno E."/>
            <person name="Wen M."/>
            <person name="Mejri S."/>
            <person name="Dirks R."/>
            <person name="Jansen H."/>
            <person name="Henkel C."/>
            <person name="Chen W.J."/>
            <person name="Zahm M."/>
            <person name="Cabau C."/>
            <person name="Klopp C."/>
            <person name="Thompson A.W."/>
            <person name="Robinson-Rechavi M."/>
            <person name="Braasch I."/>
            <person name="Lecointre G."/>
            <person name="Bobe J."/>
            <person name="Postlethwait J.H."/>
            <person name="Berthelot C."/>
            <person name="Roest Crollius H."/>
            <person name="Guiguen Y."/>
        </authorList>
    </citation>
    <scope>NUCLEOTIDE SEQUENCE</scope>
    <source>
        <strain evidence="2">NC1722</strain>
    </source>
</reference>
<proteinExistence type="predicted"/>
<dbReference type="AlphaFoldDB" id="A0AAD7SBN6"/>
<evidence type="ECO:0000256" key="1">
    <source>
        <dbReference type="SAM" id="MobiDB-lite"/>
    </source>
</evidence>
<evidence type="ECO:0000313" key="2">
    <source>
        <dbReference type="EMBL" id="KAJ8399565.1"/>
    </source>
</evidence>
<comment type="caution">
    <text evidence="2">The sequence shown here is derived from an EMBL/GenBank/DDBJ whole genome shotgun (WGS) entry which is preliminary data.</text>
</comment>
<keyword evidence="3" id="KW-1185">Reference proteome</keyword>
<dbReference type="Proteomes" id="UP001221898">
    <property type="component" value="Unassembled WGS sequence"/>
</dbReference>
<protein>
    <submittedName>
        <fullName evidence="2">Uncharacterized protein</fullName>
    </submittedName>
</protein>
<feature type="compositionally biased region" description="Low complexity" evidence="1">
    <location>
        <begin position="30"/>
        <end position="41"/>
    </location>
</feature>